<gene>
    <name evidence="1" type="ORF">RhiirA4_487685</name>
</gene>
<evidence type="ECO:0000313" key="2">
    <source>
        <dbReference type="Proteomes" id="UP000234323"/>
    </source>
</evidence>
<reference evidence="1 2" key="1">
    <citation type="submission" date="2015-10" db="EMBL/GenBank/DDBJ databases">
        <title>Genome analyses suggest a sexual origin of heterokaryosis in a supposedly ancient asexual fungus.</title>
        <authorList>
            <person name="Ropars J."/>
            <person name="Sedzielewska K."/>
            <person name="Noel J."/>
            <person name="Charron P."/>
            <person name="Farinelli L."/>
            <person name="Marton T."/>
            <person name="Kruger M."/>
            <person name="Pelin A."/>
            <person name="Brachmann A."/>
            <person name="Corradi N."/>
        </authorList>
    </citation>
    <scope>NUCLEOTIDE SEQUENCE [LARGE SCALE GENOMIC DNA]</scope>
    <source>
        <strain evidence="1 2">A4</strain>
    </source>
</reference>
<accession>A0A2I1HSY5</accession>
<organism evidence="1 2">
    <name type="scientific">Rhizophagus irregularis</name>
    <dbReference type="NCBI Taxonomy" id="588596"/>
    <lineage>
        <taxon>Eukaryota</taxon>
        <taxon>Fungi</taxon>
        <taxon>Fungi incertae sedis</taxon>
        <taxon>Mucoromycota</taxon>
        <taxon>Glomeromycotina</taxon>
        <taxon>Glomeromycetes</taxon>
        <taxon>Glomerales</taxon>
        <taxon>Glomeraceae</taxon>
        <taxon>Rhizophagus</taxon>
    </lineage>
</organism>
<dbReference type="Proteomes" id="UP000234323">
    <property type="component" value="Unassembled WGS sequence"/>
</dbReference>
<evidence type="ECO:0000313" key="1">
    <source>
        <dbReference type="EMBL" id="PKY61972.1"/>
    </source>
</evidence>
<comment type="caution">
    <text evidence="1">The sequence shown here is derived from an EMBL/GenBank/DDBJ whole genome shotgun (WGS) entry which is preliminary data.</text>
</comment>
<sequence>MSRNNKNNKKHTVDDFTNKVTDINYWRPVYLACLTPTNGVVQVLASFAAVGNQLKRDDYFLVDYYFF</sequence>
<dbReference type="AlphaFoldDB" id="A0A2I1HSY5"/>
<name>A0A2I1HSY5_9GLOM</name>
<keyword evidence="2" id="KW-1185">Reference proteome</keyword>
<dbReference type="EMBL" id="LLXI01006170">
    <property type="protein sequence ID" value="PKY61972.1"/>
    <property type="molecule type" value="Genomic_DNA"/>
</dbReference>
<proteinExistence type="predicted"/>
<protein>
    <submittedName>
        <fullName evidence="1">Uncharacterized protein</fullName>
    </submittedName>
</protein>